<keyword evidence="1" id="KW-1133">Transmembrane helix</keyword>
<dbReference type="OrthoDB" id="4374883at2"/>
<dbReference type="AlphaFoldDB" id="A0A2N3XW88"/>
<keyword evidence="4" id="KW-1185">Reference proteome</keyword>
<gene>
    <name evidence="3" type="ORF">A8926_2599</name>
</gene>
<accession>A0A2N3XW88</accession>
<dbReference type="InterPro" id="IPR025241">
    <property type="entry name" value="DUF4190"/>
</dbReference>
<feature type="transmembrane region" description="Helical" evidence="1">
    <location>
        <begin position="81"/>
        <end position="110"/>
    </location>
</feature>
<keyword evidence="1" id="KW-0472">Membrane</keyword>
<protein>
    <submittedName>
        <fullName evidence="3">Uncharacterized protein DUF4190</fullName>
    </submittedName>
</protein>
<dbReference type="STRING" id="994479.GCA_000194155_02840"/>
<evidence type="ECO:0000256" key="1">
    <source>
        <dbReference type="SAM" id="Phobius"/>
    </source>
</evidence>
<proteinExistence type="predicted"/>
<reference evidence="3" key="1">
    <citation type="submission" date="2017-12" db="EMBL/GenBank/DDBJ databases">
        <title>Sequencing the genomes of 1000 Actinobacteria strains.</title>
        <authorList>
            <person name="Klenk H.-P."/>
        </authorList>
    </citation>
    <scope>NUCLEOTIDE SEQUENCE [LARGE SCALE GENOMIC DNA]</scope>
    <source>
        <strain evidence="3">DSM 44228</strain>
    </source>
</reference>
<evidence type="ECO:0000259" key="2">
    <source>
        <dbReference type="Pfam" id="PF13828"/>
    </source>
</evidence>
<feature type="domain" description="DUF4190" evidence="2">
    <location>
        <begin position="32"/>
        <end position="98"/>
    </location>
</feature>
<dbReference type="EMBL" id="PJNB01000001">
    <property type="protein sequence ID" value="PKW14943.1"/>
    <property type="molecule type" value="Genomic_DNA"/>
</dbReference>
<organism evidence="3 4">
    <name type="scientific">Saccharopolyspora spinosa</name>
    <dbReference type="NCBI Taxonomy" id="60894"/>
    <lineage>
        <taxon>Bacteria</taxon>
        <taxon>Bacillati</taxon>
        <taxon>Actinomycetota</taxon>
        <taxon>Actinomycetes</taxon>
        <taxon>Pseudonocardiales</taxon>
        <taxon>Pseudonocardiaceae</taxon>
        <taxon>Saccharopolyspora</taxon>
    </lineage>
</organism>
<dbReference type="Proteomes" id="UP000233786">
    <property type="component" value="Unassembled WGS sequence"/>
</dbReference>
<comment type="caution">
    <text evidence="3">The sequence shown here is derived from an EMBL/GenBank/DDBJ whole genome shotgun (WGS) entry which is preliminary data.</text>
</comment>
<dbReference type="Pfam" id="PF13828">
    <property type="entry name" value="DUF4190"/>
    <property type="match status" value="1"/>
</dbReference>
<feature type="transmembrane region" description="Helical" evidence="1">
    <location>
        <begin position="33"/>
        <end position="60"/>
    </location>
</feature>
<sequence length="120" mass="12868">MTYPHDPQNPYQQQVPIVVGPGYPMMPRNNGMAIASMCVSLAAIFTCYGAILIGPVGAILGHVSMREINRNPQAYTNRAMALTGIIVGWVVPALWVLFITFMILAATGVLGSGLQSSFND</sequence>
<evidence type="ECO:0000313" key="4">
    <source>
        <dbReference type="Proteomes" id="UP000233786"/>
    </source>
</evidence>
<name>A0A2N3XW88_SACSN</name>
<evidence type="ECO:0000313" key="3">
    <source>
        <dbReference type="EMBL" id="PKW14943.1"/>
    </source>
</evidence>
<keyword evidence="1" id="KW-0812">Transmembrane</keyword>
<dbReference type="RefSeq" id="WP_010695661.1">
    <property type="nucleotide sequence ID" value="NZ_CP061007.1"/>
</dbReference>